<gene>
    <name evidence="1" type="ORF">AVEN_13014_1</name>
</gene>
<keyword evidence="2" id="KW-1185">Reference proteome</keyword>
<comment type="caution">
    <text evidence="1">The sequence shown here is derived from an EMBL/GenBank/DDBJ whole genome shotgun (WGS) entry which is preliminary data.</text>
</comment>
<protein>
    <submittedName>
        <fullName evidence="1">Uncharacterized protein</fullName>
    </submittedName>
</protein>
<organism evidence="1 2">
    <name type="scientific">Araneus ventricosus</name>
    <name type="common">Orbweaver spider</name>
    <name type="synonym">Epeira ventricosa</name>
    <dbReference type="NCBI Taxonomy" id="182803"/>
    <lineage>
        <taxon>Eukaryota</taxon>
        <taxon>Metazoa</taxon>
        <taxon>Ecdysozoa</taxon>
        <taxon>Arthropoda</taxon>
        <taxon>Chelicerata</taxon>
        <taxon>Arachnida</taxon>
        <taxon>Araneae</taxon>
        <taxon>Araneomorphae</taxon>
        <taxon>Entelegynae</taxon>
        <taxon>Araneoidea</taxon>
        <taxon>Araneidae</taxon>
        <taxon>Araneus</taxon>
    </lineage>
</organism>
<evidence type="ECO:0000313" key="1">
    <source>
        <dbReference type="EMBL" id="GBM66420.1"/>
    </source>
</evidence>
<accession>A0A4Y2HMI0</accession>
<proteinExistence type="predicted"/>
<name>A0A4Y2HMI0_ARAVE</name>
<dbReference type="EMBL" id="BGPR01002024">
    <property type="protein sequence ID" value="GBM66420.1"/>
    <property type="molecule type" value="Genomic_DNA"/>
</dbReference>
<dbReference type="Proteomes" id="UP000499080">
    <property type="component" value="Unassembled WGS sequence"/>
</dbReference>
<evidence type="ECO:0000313" key="2">
    <source>
        <dbReference type="Proteomes" id="UP000499080"/>
    </source>
</evidence>
<dbReference type="AlphaFoldDB" id="A0A4Y2HMI0"/>
<sequence length="114" mass="12972">MRSTSDLLVFHRMQSCVSQEERGSRRHHCLQPEPADNEKLYAKQVVGVLTSIQDKNVLVVSVYCLPKEEINTILLELENCLHLPHDSSHLRGFQLQEPGLGRSTKEDVSCWNSS</sequence>
<reference evidence="1 2" key="1">
    <citation type="journal article" date="2019" name="Sci. Rep.">
        <title>Orb-weaving spider Araneus ventricosus genome elucidates the spidroin gene catalogue.</title>
        <authorList>
            <person name="Kono N."/>
            <person name="Nakamura H."/>
            <person name="Ohtoshi R."/>
            <person name="Moran D.A.P."/>
            <person name="Shinohara A."/>
            <person name="Yoshida Y."/>
            <person name="Fujiwara M."/>
            <person name="Mori M."/>
            <person name="Tomita M."/>
            <person name="Arakawa K."/>
        </authorList>
    </citation>
    <scope>NUCLEOTIDE SEQUENCE [LARGE SCALE GENOMIC DNA]</scope>
</reference>